<evidence type="ECO:0000313" key="4">
    <source>
        <dbReference type="EMBL" id="MBM6911900.1"/>
    </source>
</evidence>
<name>A0ABS2GDM1_9FIRM</name>
<protein>
    <submittedName>
        <fullName evidence="4">DUF1738 domain-containing protein</fullName>
    </submittedName>
</protein>
<dbReference type="EMBL" id="JACJLA010000001">
    <property type="protein sequence ID" value="MBM6911900.1"/>
    <property type="molecule type" value="Genomic_DNA"/>
</dbReference>
<feature type="domain" description="N-terminal" evidence="2">
    <location>
        <begin position="11"/>
        <end position="107"/>
    </location>
</feature>
<dbReference type="InterPro" id="IPR013610">
    <property type="entry name" value="ArdC_N"/>
</dbReference>
<comment type="caution">
    <text evidence="4">The sequence shown here is derived from an EMBL/GenBank/DDBJ whole genome shotgun (WGS) entry which is preliminary data.</text>
</comment>
<dbReference type="Proteomes" id="UP000707138">
    <property type="component" value="Unassembled WGS sequence"/>
</dbReference>
<dbReference type="RefSeq" id="WP_205087216.1">
    <property type="nucleotide sequence ID" value="NZ_JACJLA010000001.1"/>
</dbReference>
<feature type="domain" description="Polyvalent protein metallopeptidase" evidence="3">
    <location>
        <begin position="171"/>
        <end position="300"/>
    </location>
</feature>
<feature type="region of interest" description="Disordered" evidence="1">
    <location>
        <begin position="580"/>
        <end position="616"/>
    </location>
</feature>
<organism evidence="4 5">
    <name type="scientific">Veillonella magna</name>
    <dbReference type="NCBI Taxonomy" id="464322"/>
    <lineage>
        <taxon>Bacteria</taxon>
        <taxon>Bacillati</taxon>
        <taxon>Bacillota</taxon>
        <taxon>Negativicutes</taxon>
        <taxon>Veillonellales</taxon>
        <taxon>Veillonellaceae</taxon>
        <taxon>Veillonella</taxon>
    </lineage>
</organism>
<dbReference type="Pfam" id="PF18818">
    <property type="entry name" value="MPTase-PolyVal"/>
    <property type="match status" value="1"/>
</dbReference>
<sequence>MAKLSDKLEANRQQVVDYILNEVTAGGTQRVWDSPVSPSIWNGYNEKTQKEYSGANKLILAVASMQRGYDDPRWLTYKQAQDLGYQVKSGSKGVTLEFWKEYPVLQNKVDENGQVIRDAKGRPEKEPMRDDDGNVITNWRGTSFTVFNAKQIDGMEPLTTRVLSEEERNRELETIIEHSEAPIHWDSMDSNAYHYKDDEIHLRPHEHFFSKDLEYATAMHEIGHSTGHPSRLNRPMQGFKQDPKAYAREELIAEFTSAMLNAKYNLPFSEAYKKDNSVAYIQGWHELVKDNPNELFAAVAKAEQSVKYIEEHMLEPYLQKEQEQAQEHVATKEPVQSIGNEKELFKDLSITYHWSERQIATNENGNTSVYIGPIANGHAYQEETTYTGMDAYRLLQDMAQHDAIHNMGNGYGYDKCKLTVHIGDGSYTGRIDFGDGDFLTKKPLKRLLEGVADDQALHDAKDQSIIRQLILEEDQLIKQGKIIPFDFQNVTSNALFLNPDGTYDKAPTSFILSTEAIPTGEKYTLQGDPKDIFGEREGLLPVYKVMNTEQYEELIAFRTNEGEKIKRNVELALTKKVTNEVTATNEPDPQEKPKTIKRRIVLHQSQSSTKNKGYSR</sequence>
<evidence type="ECO:0000259" key="3">
    <source>
        <dbReference type="Pfam" id="PF18818"/>
    </source>
</evidence>
<evidence type="ECO:0000256" key="1">
    <source>
        <dbReference type="SAM" id="MobiDB-lite"/>
    </source>
</evidence>
<gene>
    <name evidence="4" type="ORF">H6A01_00980</name>
</gene>
<dbReference type="InterPro" id="IPR041459">
    <property type="entry name" value="MPTase-PolyVal"/>
</dbReference>
<feature type="compositionally biased region" description="Polar residues" evidence="1">
    <location>
        <begin position="603"/>
        <end position="616"/>
    </location>
</feature>
<keyword evidence="5" id="KW-1185">Reference proteome</keyword>
<evidence type="ECO:0000313" key="5">
    <source>
        <dbReference type="Proteomes" id="UP000707138"/>
    </source>
</evidence>
<dbReference type="Pfam" id="PF08401">
    <property type="entry name" value="ArdcN"/>
    <property type="match status" value="1"/>
</dbReference>
<reference evidence="4 5" key="1">
    <citation type="journal article" date="2021" name="Sci. Rep.">
        <title>The distribution of antibiotic resistance genes in chicken gut microbiota commensals.</title>
        <authorList>
            <person name="Juricova H."/>
            <person name="Matiasovicova J."/>
            <person name="Kubasova T."/>
            <person name="Cejkova D."/>
            <person name="Rychlik I."/>
        </authorList>
    </citation>
    <scope>NUCLEOTIDE SEQUENCE [LARGE SCALE GENOMIC DNA]</scope>
    <source>
        <strain evidence="4 5">An537</strain>
    </source>
</reference>
<evidence type="ECO:0000259" key="2">
    <source>
        <dbReference type="Pfam" id="PF08401"/>
    </source>
</evidence>
<accession>A0ABS2GDM1</accession>
<proteinExistence type="predicted"/>